<dbReference type="RefSeq" id="WP_284137460.1">
    <property type="nucleotide sequence ID" value="NZ_JASJUT010000004.1"/>
</dbReference>
<dbReference type="Pfam" id="PF03466">
    <property type="entry name" value="LysR_substrate"/>
    <property type="match status" value="1"/>
</dbReference>
<evidence type="ECO:0000256" key="3">
    <source>
        <dbReference type="ARBA" id="ARBA00023125"/>
    </source>
</evidence>
<reference evidence="6 7" key="1">
    <citation type="submission" date="2023-05" db="EMBL/GenBank/DDBJ databases">
        <title>Pseudoalteromonas ardens sp. nov., Pseudoalteromonas obscura sp. nov., and Pseudoalteromonas umbrosa sp. nov., isolated from the coral Montipora capitata.</title>
        <authorList>
            <person name="Thomas E.M."/>
            <person name="Smith E.M."/>
            <person name="Papke E."/>
            <person name="Shlafstein M.D."/>
            <person name="Oline D.K."/>
            <person name="Videau P."/>
            <person name="Saw J.H."/>
            <person name="Strangman W.K."/>
            <person name="Ushijima B."/>
        </authorList>
    </citation>
    <scope>NUCLEOTIDE SEQUENCE [LARGE SCALE GENOMIC DNA]</scope>
    <source>
        <strain evidence="6 7">P94</strain>
    </source>
</reference>
<comment type="caution">
    <text evidence="6">The sequence shown here is derived from an EMBL/GenBank/DDBJ whole genome shotgun (WGS) entry which is preliminary data.</text>
</comment>
<keyword evidence="3" id="KW-0238">DNA-binding</keyword>
<feature type="domain" description="HTH lysR-type" evidence="5">
    <location>
        <begin position="7"/>
        <end position="64"/>
    </location>
</feature>
<keyword evidence="2" id="KW-0805">Transcription regulation</keyword>
<evidence type="ECO:0000313" key="6">
    <source>
        <dbReference type="EMBL" id="MDK2595961.1"/>
    </source>
</evidence>
<dbReference type="CDD" id="cd08417">
    <property type="entry name" value="PBP2_Nitroaromatics_like"/>
    <property type="match status" value="1"/>
</dbReference>
<dbReference type="InterPro" id="IPR005119">
    <property type="entry name" value="LysR_subst-bd"/>
</dbReference>
<evidence type="ECO:0000256" key="2">
    <source>
        <dbReference type="ARBA" id="ARBA00023015"/>
    </source>
</evidence>
<keyword evidence="4" id="KW-0804">Transcription</keyword>
<accession>A0ABT7ELM8</accession>
<evidence type="ECO:0000259" key="5">
    <source>
        <dbReference type="PROSITE" id="PS50931"/>
    </source>
</evidence>
<keyword evidence="7" id="KW-1185">Reference proteome</keyword>
<dbReference type="Pfam" id="PF00126">
    <property type="entry name" value="HTH_1"/>
    <property type="match status" value="1"/>
</dbReference>
<dbReference type="PROSITE" id="PS50931">
    <property type="entry name" value="HTH_LYSR"/>
    <property type="match status" value="1"/>
</dbReference>
<evidence type="ECO:0000313" key="7">
    <source>
        <dbReference type="Proteomes" id="UP001231915"/>
    </source>
</evidence>
<dbReference type="Proteomes" id="UP001231915">
    <property type="component" value="Unassembled WGS sequence"/>
</dbReference>
<proteinExistence type="inferred from homology"/>
<evidence type="ECO:0000256" key="1">
    <source>
        <dbReference type="ARBA" id="ARBA00009437"/>
    </source>
</evidence>
<dbReference type="PANTHER" id="PTHR30118">
    <property type="entry name" value="HTH-TYPE TRANSCRIPTIONAL REGULATOR LEUO-RELATED"/>
    <property type="match status" value="1"/>
</dbReference>
<sequence>MANISDIELNQLRLLQIIFETKNLTRAGERAGLTQSAVSHTLKKLRHSFNDSLVIRQGNQLVMTPRAETLKPQLNRWLNDFEKNILFQEQFEPKTSTRTFFIATSDLVEQALSAPLITHLADIAPQIRVVFCKLDKRGLASQIESGEVDFSISVMESSHPSLMVTTLYKDDFVSIARNGHPVLESPQDMKAFCHYPHVLAGTGKDTRGMVDDALNALGLSRTVQYKVANFSSAPYIVEQTDAIFTAPRKFIKAIGHQFQVSKFETPIAVDAYAMKLYWHIKNNDEQAIKWFREQLIIVARGEL</sequence>
<dbReference type="PANTHER" id="PTHR30118:SF15">
    <property type="entry name" value="TRANSCRIPTIONAL REGULATORY PROTEIN"/>
    <property type="match status" value="1"/>
</dbReference>
<evidence type="ECO:0000256" key="4">
    <source>
        <dbReference type="ARBA" id="ARBA00023163"/>
    </source>
</evidence>
<dbReference type="SUPFAM" id="SSF53850">
    <property type="entry name" value="Periplasmic binding protein-like II"/>
    <property type="match status" value="1"/>
</dbReference>
<dbReference type="InterPro" id="IPR036388">
    <property type="entry name" value="WH-like_DNA-bd_sf"/>
</dbReference>
<dbReference type="InterPro" id="IPR037402">
    <property type="entry name" value="YidZ_PBP2"/>
</dbReference>
<dbReference type="InterPro" id="IPR000847">
    <property type="entry name" value="LysR_HTH_N"/>
</dbReference>
<gene>
    <name evidence="6" type="ORF">QNM18_12950</name>
</gene>
<dbReference type="Gene3D" id="1.10.10.10">
    <property type="entry name" value="Winged helix-like DNA-binding domain superfamily/Winged helix DNA-binding domain"/>
    <property type="match status" value="1"/>
</dbReference>
<organism evidence="6 7">
    <name type="scientific">Pseudoalteromonas obscura</name>
    <dbReference type="NCBI Taxonomy" id="3048491"/>
    <lineage>
        <taxon>Bacteria</taxon>
        <taxon>Pseudomonadati</taxon>
        <taxon>Pseudomonadota</taxon>
        <taxon>Gammaproteobacteria</taxon>
        <taxon>Alteromonadales</taxon>
        <taxon>Pseudoalteromonadaceae</taxon>
        <taxon>Pseudoalteromonas</taxon>
    </lineage>
</organism>
<dbReference type="SUPFAM" id="SSF46785">
    <property type="entry name" value="Winged helix' DNA-binding domain"/>
    <property type="match status" value="1"/>
</dbReference>
<comment type="similarity">
    <text evidence="1">Belongs to the LysR transcriptional regulatory family.</text>
</comment>
<dbReference type="InterPro" id="IPR050389">
    <property type="entry name" value="LysR-type_TF"/>
</dbReference>
<dbReference type="InterPro" id="IPR036390">
    <property type="entry name" value="WH_DNA-bd_sf"/>
</dbReference>
<dbReference type="EMBL" id="JASJUT010000004">
    <property type="protein sequence ID" value="MDK2595961.1"/>
    <property type="molecule type" value="Genomic_DNA"/>
</dbReference>
<name>A0ABT7ELM8_9GAMM</name>
<dbReference type="Gene3D" id="3.40.190.10">
    <property type="entry name" value="Periplasmic binding protein-like II"/>
    <property type="match status" value="2"/>
</dbReference>
<protein>
    <submittedName>
        <fullName evidence="6">LysR family transcriptional regulator</fullName>
    </submittedName>
</protein>